<evidence type="ECO:0000313" key="1">
    <source>
        <dbReference type="EMBL" id="GEU86879.1"/>
    </source>
</evidence>
<name>A0A6L2NN86_TANCI</name>
<proteinExistence type="predicted"/>
<gene>
    <name evidence="1" type="ORF">Tci_058857</name>
</gene>
<organism evidence="1">
    <name type="scientific">Tanacetum cinerariifolium</name>
    <name type="common">Dalmatian daisy</name>
    <name type="synonym">Chrysanthemum cinerariifolium</name>
    <dbReference type="NCBI Taxonomy" id="118510"/>
    <lineage>
        <taxon>Eukaryota</taxon>
        <taxon>Viridiplantae</taxon>
        <taxon>Streptophyta</taxon>
        <taxon>Embryophyta</taxon>
        <taxon>Tracheophyta</taxon>
        <taxon>Spermatophyta</taxon>
        <taxon>Magnoliopsida</taxon>
        <taxon>eudicotyledons</taxon>
        <taxon>Gunneridae</taxon>
        <taxon>Pentapetalae</taxon>
        <taxon>asterids</taxon>
        <taxon>campanulids</taxon>
        <taxon>Asterales</taxon>
        <taxon>Asteraceae</taxon>
        <taxon>Asteroideae</taxon>
        <taxon>Anthemideae</taxon>
        <taxon>Anthemidinae</taxon>
        <taxon>Tanacetum</taxon>
    </lineage>
</organism>
<accession>A0A6L2NN86</accession>
<dbReference type="AlphaFoldDB" id="A0A6L2NN86"/>
<sequence>MTSLEIAHGLHRGRNFLESFGEPINDLILLLMELPHMLHLEGKIFKSCGCILLVCKDDIGSTEFTIYEMMKGSSVWSVRQDDIGSLGKGVDNSYEVFNGKHEGRFGGPRVINRRSEGQHDYVDQQRYHVKAEISNFLGNLDLKVTLDWLYEVDKFFDIMYVPEEEQVKIVAFKLRRGVEAYWLQAWCNLEESEELIAARYIVGLNQSFQEELNLLSIWSVNQAQNLAMKKDSESAVKNQVIAKKMDFNLYGKPIAPKCFRCSLLGFRSNEPFNRKLNAYVRENHERDMAIDFVDGGSCENLVSKELVKTLNLPTEQHFNPYKLGCIKKGPKVKVNEVLVMFCEEECDNTMWMQYIGSVSARPLVESYENSRESSFQIRGNDRGQYARPKYVDVVASTA</sequence>
<protein>
    <submittedName>
        <fullName evidence="1">Transposon Ty3-I Gag-Pol polyprotein</fullName>
    </submittedName>
</protein>
<comment type="caution">
    <text evidence="1">The sequence shown here is derived from an EMBL/GenBank/DDBJ whole genome shotgun (WGS) entry which is preliminary data.</text>
</comment>
<reference evidence="1" key="1">
    <citation type="journal article" date="2019" name="Sci. Rep.">
        <title>Draft genome of Tanacetum cinerariifolium, the natural source of mosquito coil.</title>
        <authorList>
            <person name="Yamashiro T."/>
            <person name="Shiraishi A."/>
            <person name="Satake H."/>
            <person name="Nakayama K."/>
        </authorList>
    </citation>
    <scope>NUCLEOTIDE SEQUENCE</scope>
</reference>
<dbReference type="EMBL" id="BKCJ010009419">
    <property type="protein sequence ID" value="GEU86879.1"/>
    <property type="molecule type" value="Genomic_DNA"/>
</dbReference>